<gene>
    <name evidence="2" type="ORF">E2C01_012066</name>
</gene>
<name>A0A5B7DCY8_PORTR</name>
<keyword evidence="3" id="KW-1185">Reference proteome</keyword>
<dbReference type="EMBL" id="VSRR010000745">
    <property type="protein sequence ID" value="MPC19158.1"/>
    <property type="molecule type" value="Genomic_DNA"/>
</dbReference>
<dbReference type="Proteomes" id="UP000324222">
    <property type="component" value="Unassembled WGS sequence"/>
</dbReference>
<evidence type="ECO:0000256" key="1">
    <source>
        <dbReference type="SAM" id="SignalP"/>
    </source>
</evidence>
<dbReference type="AlphaFoldDB" id="A0A5B7DCY8"/>
<proteinExistence type="predicted"/>
<reference evidence="2 3" key="1">
    <citation type="submission" date="2019-05" db="EMBL/GenBank/DDBJ databases">
        <title>Another draft genome of Portunus trituberculatus and its Hox gene families provides insights of decapod evolution.</title>
        <authorList>
            <person name="Jeong J.-H."/>
            <person name="Song I."/>
            <person name="Kim S."/>
            <person name="Choi T."/>
            <person name="Kim D."/>
            <person name="Ryu S."/>
            <person name="Kim W."/>
        </authorList>
    </citation>
    <scope>NUCLEOTIDE SEQUENCE [LARGE SCALE GENOMIC DNA]</scope>
    <source>
        <tissue evidence="2">Muscle</tissue>
    </source>
</reference>
<keyword evidence="1" id="KW-0732">Signal</keyword>
<sequence>MLAASLILASAVMTVAFTPATVCDGVVVMMVYSGTAVVAFDLGVVKLVVVLVDDMDVCLIELLVVEVVVLEVEGFSGVDGKDTVVITSGGGEDDASDVVILLANEGSSEVDVSGTVVMISNGGGGDDGGEVVVVLFDSLTIDASDIVVLMVSSVKNGCVFVVVFAVVSEVSKDSSTGYTACIE</sequence>
<comment type="caution">
    <text evidence="2">The sequence shown here is derived from an EMBL/GenBank/DDBJ whole genome shotgun (WGS) entry which is preliminary data.</text>
</comment>
<accession>A0A5B7DCY8</accession>
<evidence type="ECO:0000313" key="3">
    <source>
        <dbReference type="Proteomes" id="UP000324222"/>
    </source>
</evidence>
<organism evidence="2 3">
    <name type="scientific">Portunus trituberculatus</name>
    <name type="common">Swimming crab</name>
    <name type="synonym">Neptunus trituberculatus</name>
    <dbReference type="NCBI Taxonomy" id="210409"/>
    <lineage>
        <taxon>Eukaryota</taxon>
        <taxon>Metazoa</taxon>
        <taxon>Ecdysozoa</taxon>
        <taxon>Arthropoda</taxon>
        <taxon>Crustacea</taxon>
        <taxon>Multicrustacea</taxon>
        <taxon>Malacostraca</taxon>
        <taxon>Eumalacostraca</taxon>
        <taxon>Eucarida</taxon>
        <taxon>Decapoda</taxon>
        <taxon>Pleocyemata</taxon>
        <taxon>Brachyura</taxon>
        <taxon>Eubrachyura</taxon>
        <taxon>Portunoidea</taxon>
        <taxon>Portunidae</taxon>
        <taxon>Portuninae</taxon>
        <taxon>Portunus</taxon>
    </lineage>
</organism>
<feature type="chain" id="PRO_5023062029" evidence="1">
    <location>
        <begin position="17"/>
        <end position="183"/>
    </location>
</feature>
<protein>
    <submittedName>
        <fullName evidence="2">Uncharacterized protein</fullName>
    </submittedName>
</protein>
<feature type="signal peptide" evidence="1">
    <location>
        <begin position="1"/>
        <end position="16"/>
    </location>
</feature>
<evidence type="ECO:0000313" key="2">
    <source>
        <dbReference type="EMBL" id="MPC19158.1"/>
    </source>
</evidence>